<gene>
    <name evidence="4" type="ORF">CBR_g50336</name>
</gene>
<evidence type="ECO:0000256" key="2">
    <source>
        <dbReference type="SAM" id="MobiDB-lite"/>
    </source>
</evidence>
<keyword evidence="1" id="KW-0479">Metal-binding</keyword>
<evidence type="ECO:0000313" key="5">
    <source>
        <dbReference type="Proteomes" id="UP000265515"/>
    </source>
</evidence>
<feature type="compositionally biased region" description="Basic and acidic residues" evidence="2">
    <location>
        <begin position="29"/>
        <end position="63"/>
    </location>
</feature>
<keyword evidence="1" id="KW-0863">Zinc-finger</keyword>
<feature type="region of interest" description="Disordered" evidence="2">
    <location>
        <begin position="175"/>
        <end position="195"/>
    </location>
</feature>
<dbReference type="GO" id="GO:0003676">
    <property type="term" value="F:nucleic acid binding"/>
    <property type="evidence" value="ECO:0007669"/>
    <property type="project" value="InterPro"/>
</dbReference>
<keyword evidence="1" id="KW-0862">Zinc</keyword>
<dbReference type="PROSITE" id="PS50158">
    <property type="entry name" value="ZF_CCHC"/>
    <property type="match status" value="1"/>
</dbReference>
<accession>A0A388K5I2</accession>
<sequence length="235" mass="27092">MGLFDFVIWLGSRMAGDSHRGSHNGRRARLIERGRRDYHDDHRERRGGSRSGSREGNRDDAPRRATPVCFGCNVAGHYQTDCWRFWTDPGTRRQMEADRYTCPVEFLRRQAVQSPPREGVQPRGAAIEPKAANRLDELGRTVASVQEFVEMERARRAERELRRCEREEARRAEEEALAAESEKTARKADKLRKKEEEQMAMAKAVEVQLSLRLGDIQEEIRMELRRASVGTIVNT</sequence>
<evidence type="ECO:0000256" key="1">
    <source>
        <dbReference type="PROSITE-ProRule" id="PRU00047"/>
    </source>
</evidence>
<keyword evidence="5" id="KW-1185">Reference proteome</keyword>
<name>A0A388K5I2_CHABU</name>
<comment type="caution">
    <text evidence="4">The sequence shown here is derived from an EMBL/GenBank/DDBJ whole genome shotgun (WGS) entry which is preliminary data.</text>
</comment>
<evidence type="ECO:0000259" key="3">
    <source>
        <dbReference type="PROSITE" id="PS50158"/>
    </source>
</evidence>
<proteinExistence type="predicted"/>
<feature type="domain" description="CCHC-type" evidence="3">
    <location>
        <begin position="69"/>
        <end position="82"/>
    </location>
</feature>
<protein>
    <recommendedName>
        <fullName evidence="3">CCHC-type domain-containing protein</fullName>
    </recommendedName>
</protein>
<dbReference type="Proteomes" id="UP000265515">
    <property type="component" value="Unassembled WGS sequence"/>
</dbReference>
<dbReference type="EMBL" id="BFEA01000060">
    <property type="protein sequence ID" value="GBG65295.1"/>
    <property type="molecule type" value="Genomic_DNA"/>
</dbReference>
<organism evidence="4 5">
    <name type="scientific">Chara braunii</name>
    <name type="common">Braun's stonewort</name>
    <dbReference type="NCBI Taxonomy" id="69332"/>
    <lineage>
        <taxon>Eukaryota</taxon>
        <taxon>Viridiplantae</taxon>
        <taxon>Streptophyta</taxon>
        <taxon>Charophyceae</taxon>
        <taxon>Charales</taxon>
        <taxon>Characeae</taxon>
        <taxon>Chara</taxon>
    </lineage>
</organism>
<dbReference type="GO" id="GO:0008270">
    <property type="term" value="F:zinc ion binding"/>
    <property type="evidence" value="ECO:0007669"/>
    <property type="project" value="UniProtKB-KW"/>
</dbReference>
<evidence type="ECO:0000313" key="4">
    <source>
        <dbReference type="EMBL" id="GBG65295.1"/>
    </source>
</evidence>
<feature type="region of interest" description="Disordered" evidence="2">
    <location>
        <begin position="16"/>
        <end position="66"/>
    </location>
</feature>
<dbReference type="Gramene" id="GBG65295">
    <property type="protein sequence ID" value="GBG65295"/>
    <property type="gene ID" value="CBR_g50336"/>
</dbReference>
<dbReference type="InterPro" id="IPR001878">
    <property type="entry name" value="Znf_CCHC"/>
</dbReference>
<dbReference type="InterPro" id="IPR036875">
    <property type="entry name" value="Znf_CCHC_sf"/>
</dbReference>
<reference evidence="4 5" key="1">
    <citation type="journal article" date="2018" name="Cell">
        <title>The Chara Genome: Secondary Complexity and Implications for Plant Terrestrialization.</title>
        <authorList>
            <person name="Nishiyama T."/>
            <person name="Sakayama H."/>
            <person name="Vries J.D."/>
            <person name="Buschmann H."/>
            <person name="Saint-Marcoux D."/>
            <person name="Ullrich K.K."/>
            <person name="Haas F.B."/>
            <person name="Vanderstraeten L."/>
            <person name="Becker D."/>
            <person name="Lang D."/>
            <person name="Vosolsobe S."/>
            <person name="Rombauts S."/>
            <person name="Wilhelmsson P.K.I."/>
            <person name="Janitza P."/>
            <person name="Kern R."/>
            <person name="Heyl A."/>
            <person name="Rumpler F."/>
            <person name="Villalobos L.I.A.C."/>
            <person name="Clay J.M."/>
            <person name="Skokan R."/>
            <person name="Toyoda A."/>
            <person name="Suzuki Y."/>
            <person name="Kagoshima H."/>
            <person name="Schijlen E."/>
            <person name="Tajeshwar N."/>
            <person name="Catarino B."/>
            <person name="Hetherington A.J."/>
            <person name="Saltykova A."/>
            <person name="Bonnot C."/>
            <person name="Breuninger H."/>
            <person name="Symeonidi A."/>
            <person name="Radhakrishnan G.V."/>
            <person name="Van Nieuwerburgh F."/>
            <person name="Deforce D."/>
            <person name="Chang C."/>
            <person name="Karol K.G."/>
            <person name="Hedrich R."/>
            <person name="Ulvskov P."/>
            <person name="Glockner G."/>
            <person name="Delwiche C.F."/>
            <person name="Petrasek J."/>
            <person name="Van de Peer Y."/>
            <person name="Friml J."/>
            <person name="Beilby M."/>
            <person name="Dolan L."/>
            <person name="Kohara Y."/>
            <person name="Sugano S."/>
            <person name="Fujiyama A."/>
            <person name="Delaux P.-M."/>
            <person name="Quint M."/>
            <person name="TheiBen G."/>
            <person name="Hagemann M."/>
            <person name="Harholt J."/>
            <person name="Dunand C."/>
            <person name="Zachgo S."/>
            <person name="Langdale J."/>
            <person name="Maumus F."/>
            <person name="Straeten D.V.D."/>
            <person name="Gould S.B."/>
            <person name="Rensing S.A."/>
        </authorList>
    </citation>
    <scope>NUCLEOTIDE SEQUENCE [LARGE SCALE GENOMIC DNA]</scope>
    <source>
        <strain evidence="4 5">S276</strain>
    </source>
</reference>
<dbReference type="SUPFAM" id="SSF57756">
    <property type="entry name" value="Retrovirus zinc finger-like domains"/>
    <property type="match status" value="1"/>
</dbReference>
<dbReference type="AlphaFoldDB" id="A0A388K5I2"/>